<dbReference type="AlphaFoldDB" id="A0A499UQ44"/>
<evidence type="ECO:0000313" key="2">
    <source>
        <dbReference type="Proteomes" id="UP000463951"/>
    </source>
</evidence>
<reference evidence="1 2" key="1">
    <citation type="journal article" date="2020" name="Int. J. Syst. Evol. Microbiol.">
        <title>Reclassification of Streptomyces castelarensis and Streptomyces sporoclivatus as later heterotypic synonyms of Streptomyces antimycoticus.</title>
        <authorList>
            <person name="Komaki H."/>
            <person name="Tamura T."/>
        </authorList>
    </citation>
    <scope>NUCLEOTIDE SEQUENCE [LARGE SCALE GENOMIC DNA]</scope>
    <source>
        <strain evidence="1 2">NBRC 100767</strain>
    </source>
</reference>
<evidence type="ECO:0000313" key="1">
    <source>
        <dbReference type="EMBL" id="BBJ39311.1"/>
    </source>
</evidence>
<dbReference type="Proteomes" id="UP000463951">
    <property type="component" value="Chromosome"/>
</dbReference>
<name>A0A499UQ44_9ACTN</name>
<sequence length="59" mass="6290">MLLSWVLPLLGVVGGRGGRDTRLEQAAGLRGFGVGITAGQGSREPWSWVCRGYGCSELR</sequence>
<protein>
    <submittedName>
        <fullName evidence="1">Uncharacterized protein</fullName>
    </submittedName>
</protein>
<organism evidence="1 2">
    <name type="scientific">Streptomyces antimycoticus</name>
    <dbReference type="NCBI Taxonomy" id="68175"/>
    <lineage>
        <taxon>Bacteria</taxon>
        <taxon>Bacillati</taxon>
        <taxon>Actinomycetota</taxon>
        <taxon>Actinomycetes</taxon>
        <taxon>Kitasatosporales</taxon>
        <taxon>Streptomycetaceae</taxon>
        <taxon>Streptomyces</taxon>
        <taxon>Streptomyces violaceusniger group</taxon>
    </lineage>
</organism>
<accession>A0A499UQ44</accession>
<proteinExistence type="predicted"/>
<dbReference type="EMBL" id="AP019620">
    <property type="protein sequence ID" value="BBJ39311.1"/>
    <property type="molecule type" value="Genomic_DNA"/>
</dbReference>
<gene>
    <name evidence="1" type="ORF">SSPO_020290</name>
</gene>